<dbReference type="EMBL" id="JADGMS010000016">
    <property type="protein sequence ID" value="KAF9666625.1"/>
    <property type="molecule type" value="Genomic_DNA"/>
</dbReference>
<protein>
    <recommendedName>
        <fullName evidence="1">VQ domain-containing protein</fullName>
    </recommendedName>
</protein>
<reference evidence="2 3" key="1">
    <citation type="submission" date="2020-10" db="EMBL/GenBank/DDBJ databases">
        <title>Plant Genome Project.</title>
        <authorList>
            <person name="Zhang R.-G."/>
        </authorList>
    </citation>
    <scope>NUCLEOTIDE SEQUENCE [LARGE SCALE GENOMIC DNA]</scope>
    <source>
        <strain evidence="2">FAFU-HL-1</strain>
        <tissue evidence="2">Leaf</tissue>
    </source>
</reference>
<dbReference type="PANTHER" id="PTHR34777">
    <property type="entry name" value="VQ MOTIF-CONTAINING PROTEIN 10"/>
    <property type="match status" value="1"/>
</dbReference>
<name>A0A835JG77_9ROSI</name>
<dbReference type="InterPro" id="IPR039608">
    <property type="entry name" value="VQ_1/10"/>
</dbReference>
<organism evidence="2 3">
    <name type="scientific">Salix dunnii</name>
    <dbReference type="NCBI Taxonomy" id="1413687"/>
    <lineage>
        <taxon>Eukaryota</taxon>
        <taxon>Viridiplantae</taxon>
        <taxon>Streptophyta</taxon>
        <taxon>Embryophyta</taxon>
        <taxon>Tracheophyta</taxon>
        <taxon>Spermatophyta</taxon>
        <taxon>Magnoliopsida</taxon>
        <taxon>eudicotyledons</taxon>
        <taxon>Gunneridae</taxon>
        <taxon>Pentapetalae</taxon>
        <taxon>rosids</taxon>
        <taxon>fabids</taxon>
        <taxon>Malpighiales</taxon>
        <taxon>Salicaceae</taxon>
        <taxon>Saliceae</taxon>
        <taxon>Salix</taxon>
    </lineage>
</organism>
<dbReference type="InterPro" id="IPR008889">
    <property type="entry name" value="VQ"/>
</dbReference>
<evidence type="ECO:0000259" key="1">
    <source>
        <dbReference type="Pfam" id="PF05678"/>
    </source>
</evidence>
<keyword evidence="3" id="KW-1185">Reference proteome</keyword>
<evidence type="ECO:0000313" key="2">
    <source>
        <dbReference type="EMBL" id="KAF9666625.1"/>
    </source>
</evidence>
<feature type="domain" description="VQ" evidence="1">
    <location>
        <begin position="13"/>
        <end position="40"/>
    </location>
</feature>
<sequence>MADLVREPVKVVIISTSYVETDAGSFKSVVQKLTGKDAAPPGNRDRKCGLSRKFTSTDEFTGKRARLDVSDEVSDAGDDRVLMTDLSSQEFERLLMEMPSVDELYRFPADIIPHYVLLNLYG</sequence>
<dbReference type="AlphaFoldDB" id="A0A835JG77"/>
<dbReference type="OrthoDB" id="691083at2759"/>
<dbReference type="Pfam" id="PF05678">
    <property type="entry name" value="VQ"/>
    <property type="match status" value="1"/>
</dbReference>
<dbReference type="PANTHER" id="PTHR34777:SF1">
    <property type="entry name" value="VQ MOTIF-CONTAINING PROTEIN 10"/>
    <property type="match status" value="1"/>
</dbReference>
<dbReference type="Proteomes" id="UP000657918">
    <property type="component" value="Chromosome 16"/>
</dbReference>
<evidence type="ECO:0000313" key="3">
    <source>
        <dbReference type="Proteomes" id="UP000657918"/>
    </source>
</evidence>
<comment type="caution">
    <text evidence="2">The sequence shown here is derived from an EMBL/GenBank/DDBJ whole genome shotgun (WGS) entry which is preliminary data.</text>
</comment>
<gene>
    <name evidence="2" type="ORF">SADUNF_Sadunf16G0248200</name>
</gene>
<accession>A0A835JG77</accession>
<proteinExistence type="predicted"/>